<organism evidence="6 7">
    <name type="scientific">Ilyodon furcidens</name>
    <name type="common">goldbreast splitfin</name>
    <dbReference type="NCBI Taxonomy" id="33524"/>
    <lineage>
        <taxon>Eukaryota</taxon>
        <taxon>Metazoa</taxon>
        <taxon>Chordata</taxon>
        <taxon>Craniata</taxon>
        <taxon>Vertebrata</taxon>
        <taxon>Euteleostomi</taxon>
        <taxon>Actinopterygii</taxon>
        <taxon>Neopterygii</taxon>
        <taxon>Teleostei</taxon>
        <taxon>Neoteleostei</taxon>
        <taxon>Acanthomorphata</taxon>
        <taxon>Ovalentaria</taxon>
        <taxon>Atherinomorphae</taxon>
        <taxon>Cyprinodontiformes</taxon>
        <taxon>Goodeidae</taxon>
        <taxon>Ilyodon</taxon>
    </lineage>
</organism>
<sequence length="152" mass="16917">NGNEPKPGDLIEIFREGYEHWAVYVGEGYVVHLLGPDGSLSSSSTINLPIGKNNVLKQKLLEVVSTDEWTINNLHDQEKQPRPPEVIVKDANKLVGTTRSYNLIDYNCEHFATELRYGNAKSEQVVGALDFGVGVMTVVLRFLNALLARFFG</sequence>
<protein>
    <recommendedName>
        <fullName evidence="5">LRAT domain-containing protein</fullName>
    </recommendedName>
</protein>
<accession>A0ABV0TPK5</accession>
<gene>
    <name evidence="6" type="ORF">ILYODFUR_034621</name>
</gene>
<dbReference type="Proteomes" id="UP001482620">
    <property type="component" value="Unassembled WGS sequence"/>
</dbReference>
<comment type="similarity">
    <text evidence="1">Belongs to the H-rev107 family.</text>
</comment>
<evidence type="ECO:0000313" key="6">
    <source>
        <dbReference type="EMBL" id="MEQ2234751.1"/>
    </source>
</evidence>
<evidence type="ECO:0000256" key="4">
    <source>
        <dbReference type="ARBA" id="ARBA00023098"/>
    </source>
</evidence>
<reference evidence="6 7" key="1">
    <citation type="submission" date="2021-06" db="EMBL/GenBank/DDBJ databases">
        <authorList>
            <person name="Palmer J.M."/>
        </authorList>
    </citation>
    <scope>NUCLEOTIDE SEQUENCE [LARGE SCALE GENOMIC DNA]</scope>
    <source>
        <strain evidence="7">if_2019</strain>
        <tissue evidence="6">Muscle</tissue>
    </source>
</reference>
<keyword evidence="3" id="KW-0378">Hydrolase</keyword>
<evidence type="ECO:0000256" key="3">
    <source>
        <dbReference type="ARBA" id="ARBA00022801"/>
    </source>
</evidence>
<dbReference type="Gene3D" id="3.90.1720.10">
    <property type="entry name" value="endopeptidase domain like (from Nostoc punctiforme)"/>
    <property type="match status" value="1"/>
</dbReference>
<name>A0ABV0TPK5_9TELE</name>
<dbReference type="PROSITE" id="PS51934">
    <property type="entry name" value="LRAT"/>
    <property type="match status" value="1"/>
</dbReference>
<keyword evidence="7" id="KW-1185">Reference proteome</keyword>
<evidence type="ECO:0000256" key="1">
    <source>
        <dbReference type="ARBA" id="ARBA00007824"/>
    </source>
</evidence>
<feature type="domain" description="LRAT" evidence="5">
    <location>
        <begin position="10"/>
        <end position="124"/>
    </location>
</feature>
<proteinExistence type="inferred from homology"/>
<keyword evidence="4" id="KW-0443">Lipid metabolism</keyword>
<evidence type="ECO:0000313" key="7">
    <source>
        <dbReference type="Proteomes" id="UP001482620"/>
    </source>
</evidence>
<dbReference type="InterPro" id="IPR051496">
    <property type="entry name" value="H-rev107_PLA/AT"/>
</dbReference>
<feature type="non-terminal residue" evidence="6">
    <location>
        <position position="1"/>
    </location>
</feature>
<dbReference type="EMBL" id="JAHRIQ010041052">
    <property type="protein sequence ID" value="MEQ2234751.1"/>
    <property type="molecule type" value="Genomic_DNA"/>
</dbReference>
<keyword evidence="2" id="KW-0808">Transferase</keyword>
<dbReference type="Pfam" id="PF04970">
    <property type="entry name" value="LRAT"/>
    <property type="match status" value="1"/>
</dbReference>
<evidence type="ECO:0000256" key="2">
    <source>
        <dbReference type="ARBA" id="ARBA00022679"/>
    </source>
</evidence>
<comment type="caution">
    <text evidence="6">The sequence shown here is derived from an EMBL/GenBank/DDBJ whole genome shotgun (WGS) entry which is preliminary data.</text>
</comment>
<dbReference type="PANTHER" id="PTHR13943">
    <property type="entry name" value="HRAS-LIKE SUPPRESSOR - RELATED"/>
    <property type="match status" value="1"/>
</dbReference>
<evidence type="ECO:0000259" key="5">
    <source>
        <dbReference type="PROSITE" id="PS51934"/>
    </source>
</evidence>
<dbReference type="PANTHER" id="PTHR13943:SF31">
    <property type="entry name" value="PHOSPHOLIPASE A AND ACYLTRANSFERASE 3"/>
    <property type="match status" value="1"/>
</dbReference>
<dbReference type="InterPro" id="IPR007053">
    <property type="entry name" value="LRAT_dom"/>
</dbReference>